<evidence type="ECO:0000256" key="1">
    <source>
        <dbReference type="SAM" id="MobiDB-lite"/>
    </source>
</evidence>
<protein>
    <submittedName>
        <fullName evidence="2">Uncharacterized protein</fullName>
    </submittedName>
</protein>
<gene>
    <name evidence="2" type="ORF">MANES_15G170500</name>
</gene>
<feature type="region of interest" description="Disordered" evidence="1">
    <location>
        <begin position="14"/>
        <end position="49"/>
    </location>
</feature>
<proteinExistence type="predicted"/>
<feature type="compositionally biased region" description="Basic and acidic residues" evidence="1">
    <location>
        <begin position="35"/>
        <end position="49"/>
    </location>
</feature>
<dbReference type="EMBL" id="CM004401">
    <property type="protein sequence ID" value="OAY29763.1"/>
    <property type="molecule type" value="Genomic_DNA"/>
</dbReference>
<name>A0A2C9UGV1_MANES</name>
<dbReference type="AlphaFoldDB" id="A0A2C9UGV1"/>
<feature type="compositionally biased region" description="Polar residues" evidence="1">
    <location>
        <begin position="14"/>
        <end position="27"/>
    </location>
</feature>
<organism evidence="2">
    <name type="scientific">Manihot esculenta</name>
    <name type="common">Cassava</name>
    <name type="synonym">Jatropha manihot</name>
    <dbReference type="NCBI Taxonomy" id="3983"/>
    <lineage>
        <taxon>Eukaryota</taxon>
        <taxon>Viridiplantae</taxon>
        <taxon>Streptophyta</taxon>
        <taxon>Embryophyta</taxon>
        <taxon>Tracheophyta</taxon>
        <taxon>Spermatophyta</taxon>
        <taxon>Magnoliopsida</taxon>
        <taxon>eudicotyledons</taxon>
        <taxon>Gunneridae</taxon>
        <taxon>Pentapetalae</taxon>
        <taxon>rosids</taxon>
        <taxon>fabids</taxon>
        <taxon>Malpighiales</taxon>
        <taxon>Euphorbiaceae</taxon>
        <taxon>Crotonoideae</taxon>
        <taxon>Manihoteae</taxon>
        <taxon>Manihot</taxon>
    </lineage>
</organism>
<sequence length="49" mass="5697">MLIISSKFTCNESTKLKTHPNQPTDNLKSNRRKGKIELKSFQHNEILRA</sequence>
<evidence type="ECO:0000313" key="2">
    <source>
        <dbReference type="EMBL" id="OAY29763.1"/>
    </source>
</evidence>
<accession>A0A2C9UGV1</accession>
<reference evidence="2" key="1">
    <citation type="submission" date="2016-02" db="EMBL/GenBank/DDBJ databases">
        <title>WGS assembly of Manihot esculenta.</title>
        <authorList>
            <person name="Bredeson J.V."/>
            <person name="Prochnik S.E."/>
            <person name="Lyons J.B."/>
            <person name="Schmutz J."/>
            <person name="Grimwood J."/>
            <person name="Vrebalov J."/>
            <person name="Bart R.S."/>
            <person name="Amuge T."/>
            <person name="Ferguson M.E."/>
            <person name="Green R."/>
            <person name="Putnam N."/>
            <person name="Stites J."/>
            <person name="Rounsley S."/>
            <person name="Rokhsar D.S."/>
        </authorList>
    </citation>
    <scope>NUCLEOTIDE SEQUENCE [LARGE SCALE GENOMIC DNA]</scope>
    <source>
        <tissue evidence="2">Leaf</tissue>
    </source>
</reference>